<proteinExistence type="predicted"/>
<dbReference type="RefSeq" id="WP_308458316.1">
    <property type="nucleotide sequence ID" value="NZ_JAJEPS010000001.1"/>
</dbReference>
<dbReference type="InterPro" id="IPR018966">
    <property type="entry name" value="VTC_domain"/>
</dbReference>
<evidence type="ECO:0000313" key="2">
    <source>
        <dbReference type="EMBL" id="MCC2124754.1"/>
    </source>
</evidence>
<dbReference type="Proteomes" id="UP001198220">
    <property type="component" value="Unassembled WGS sequence"/>
</dbReference>
<dbReference type="GO" id="GO:0006799">
    <property type="term" value="P:polyphosphate biosynthetic process"/>
    <property type="evidence" value="ECO:0007669"/>
    <property type="project" value="UniProtKB-ARBA"/>
</dbReference>
<keyword evidence="3" id="KW-1185">Reference proteome</keyword>
<dbReference type="EMBL" id="JAJEPS010000001">
    <property type="protein sequence ID" value="MCC2124754.1"/>
    <property type="molecule type" value="Genomic_DNA"/>
</dbReference>
<comment type="caution">
    <text evidence="2">The sequence shown here is derived from an EMBL/GenBank/DDBJ whole genome shotgun (WGS) entry which is preliminary data.</text>
</comment>
<evidence type="ECO:0000259" key="1">
    <source>
        <dbReference type="Pfam" id="PF09359"/>
    </source>
</evidence>
<gene>
    <name evidence="2" type="ORF">LKD36_01015</name>
</gene>
<dbReference type="CDD" id="cd07750">
    <property type="entry name" value="PolyPPase_VTC_like"/>
    <property type="match status" value="1"/>
</dbReference>
<sequence>MEPKVFDPSLMENRFRHEFKYECSYAQLKNLQCRLSGLIPLDPHAGEDGIYNIRSLYFDDYYDRCLMENEAGTDPREKFRIRIYNHSAERISLELKRKVRGKTQKISCPLTEEQCRMLMAGQTPEITKGTPPLLNKLVMLMKTTLMQPKVIVEYDRVPYIYPLGNVRVTLDENIRGSSRADLFLEDQIPLRPIMPAGHHILEVKYDEYLPDYIYQAAQLDNLRQTAYSKYYLCRKYHL</sequence>
<reference evidence="2 3" key="1">
    <citation type="submission" date="2021-10" db="EMBL/GenBank/DDBJ databases">
        <title>Anaerobic single-cell dispensing facilitates the cultivation of human gut bacteria.</title>
        <authorList>
            <person name="Afrizal A."/>
        </authorList>
    </citation>
    <scope>NUCLEOTIDE SEQUENCE [LARGE SCALE GENOMIC DNA]</scope>
    <source>
        <strain evidence="2 3">CLA-AA-H276</strain>
    </source>
</reference>
<dbReference type="AlphaFoldDB" id="A0AAE3A559"/>
<protein>
    <submittedName>
        <fullName evidence="2">Polyphosphate polymerase domain-containing protein</fullName>
    </submittedName>
</protein>
<evidence type="ECO:0000313" key="3">
    <source>
        <dbReference type="Proteomes" id="UP001198220"/>
    </source>
</evidence>
<feature type="domain" description="VTC" evidence="1">
    <location>
        <begin position="15"/>
        <end position="233"/>
    </location>
</feature>
<dbReference type="Gene3D" id="3.20.100.30">
    <property type="entry name" value="VTC, catalytic tunnel domain"/>
    <property type="match status" value="1"/>
</dbReference>
<name>A0AAE3A559_9FIRM</name>
<dbReference type="Pfam" id="PF09359">
    <property type="entry name" value="VTC"/>
    <property type="match status" value="1"/>
</dbReference>
<dbReference type="InterPro" id="IPR042267">
    <property type="entry name" value="VTC_sf"/>
</dbReference>
<organism evidence="2 3">
    <name type="scientific">Hominiventricola filiformis</name>
    <dbReference type="NCBI Taxonomy" id="2885352"/>
    <lineage>
        <taxon>Bacteria</taxon>
        <taxon>Bacillati</taxon>
        <taxon>Bacillota</taxon>
        <taxon>Clostridia</taxon>
        <taxon>Lachnospirales</taxon>
        <taxon>Lachnospiraceae</taxon>
        <taxon>Hominiventricola</taxon>
    </lineage>
</organism>
<accession>A0AAE3A559</accession>